<keyword evidence="3" id="KW-0064">Aspartyl protease</keyword>
<gene>
    <name evidence="7" type="ORF">OSB04_007598</name>
</gene>
<keyword evidence="8" id="KW-1185">Reference proteome</keyword>
<dbReference type="Gene3D" id="3.30.420.10">
    <property type="entry name" value="Ribonuclease H-like superfamily/Ribonuclease H"/>
    <property type="match status" value="1"/>
</dbReference>
<evidence type="ECO:0000256" key="1">
    <source>
        <dbReference type="ARBA" id="ARBA00022670"/>
    </source>
</evidence>
<dbReference type="AlphaFoldDB" id="A0AA38TK64"/>
<feature type="region of interest" description="Disordered" evidence="5">
    <location>
        <begin position="599"/>
        <end position="619"/>
    </location>
</feature>
<dbReference type="Proteomes" id="UP001172457">
    <property type="component" value="Chromosome 2"/>
</dbReference>
<dbReference type="InterPro" id="IPR036397">
    <property type="entry name" value="RNaseH_sf"/>
</dbReference>
<dbReference type="InterPro" id="IPR001584">
    <property type="entry name" value="Integrase_cat-core"/>
</dbReference>
<evidence type="ECO:0000313" key="8">
    <source>
        <dbReference type="Proteomes" id="UP001172457"/>
    </source>
</evidence>
<dbReference type="GO" id="GO:0004190">
    <property type="term" value="F:aspartic-type endopeptidase activity"/>
    <property type="evidence" value="ECO:0007669"/>
    <property type="project" value="UniProtKB-KW"/>
</dbReference>
<dbReference type="GO" id="GO:0046872">
    <property type="term" value="F:metal ion binding"/>
    <property type="evidence" value="ECO:0007669"/>
    <property type="project" value="UniProtKB-KW"/>
</dbReference>
<evidence type="ECO:0000259" key="6">
    <source>
        <dbReference type="PROSITE" id="PS50994"/>
    </source>
</evidence>
<keyword evidence="1" id="KW-0645">Protease</keyword>
<reference evidence="7" key="1">
    <citation type="submission" date="2023-03" db="EMBL/GenBank/DDBJ databases">
        <title>Chromosome-scale reference genome and RAD-based genetic map of yellow starthistle (Centaurea solstitialis) reveal putative structural variation and QTLs associated with invader traits.</title>
        <authorList>
            <person name="Reatini B."/>
            <person name="Cang F.A."/>
            <person name="Jiang Q."/>
            <person name="Mckibben M.T.W."/>
            <person name="Barker M.S."/>
            <person name="Rieseberg L.H."/>
            <person name="Dlugosch K.M."/>
        </authorList>
    </citation>
    <scope>NUCLEOTIDE SEQUENCE</scope>
    <source>
        <strain evidence="7">CAN-66</strain>
        <tissue evidence="7">Leaf</tissue>
    </source>
</reference>
<dbReference type="PANTHER" id="PTHR42648:SF32">
    <property type="entry name" value="RIBONUCLEASE H-LIKE DOMAIN, GAG-PRE-INTEGRASE DOMAIN PROTEIN-RELATED"/>
    <property type="match status" value="1"/>
</dbReference>
<dbReference type="SUPFAM" id="SSF53098">
    <property type="entry name" value="Ribonuclease H-like"/>
    <property type="match status" value="1"/>
</dbReference>
<dbReference type="Pfam" id="PF13976">
    <property type="entry name" value="gag_pre-integrs"/>
    <property type="match status" value="1"/>
</dbReference>
<dbReference type="Pfam" id="PF07727">
    <property type="entry name" value="RVT_2"/>
    <property type="match status" value="1"/>
</dbReference>
<evidence type="ECO:0000313" key="7">
    <source>
        <dbReference type="EMBL" id="KAJ9562438.1"/>
    </source>
</evidence>
<evidence type="ECO:0000256" key="3">
    <source>
        <dbReference type="ARBA" id="ARBA00022750"/>
    </source>
</evidence>
<dbReference type="InterPro" id="IPR039537">
    <property type="entry name" value="Retrotran_Ty1/copia-like"/>
</dbReference>
<organism evidence="7 8">
    <name type="scientific">Centaurea solstitialis</name>
    <name type="common">yellow star-thistle</name>
    <dbReference type="NCBI Taxonomy" id="347529"/>
    <lineage>
        <taxon>Eukaryota</taxon>
        <taxon>Viridiplantae</taxon>
        <taxon>Streptophyta</taxon>
        <taxon>Embryophyta</taxon>
        <taxon>Tracheophyta</taxon>
        <taxon>Spermatophyta</taxon>
        <taxon>Magnoliopsida</taxon>
        <taxon>eudicotyledons</taxon>
        <taxon>Gunneridae</taxon>
        <taxon>Pentapetalae</taxon>
        <taxon>asterids</taxon>
        <taxon>campanulids</taxon>
        <taxon>Asterales</taxon>
        <taxon>Asteraceae</taxon>
        <taxon>Carduoideae</taxon>
        <taxon>Cardueae</taxon>
        <taxon>Centaureinae</taxon>
        <taxon>Centaurea</taxon>
    </lineage>
</organism>
<dbReference type="Pfam" id="PF25597">
    <property type="entry name" value="SH3_retrovirus"/>
    <property type="match status" value="1"/>
</dbReference>
<accession>A0AA38TK64</accession>
<dbReference type="GO" id="GO:0006508">
    <property type="term" value="P:proteolysis"/>
    <property type="evidence" value="ECO:0007669"/>
    <property type="project" value="UniProtKB-KW"/>
</dbReference>
<dbReference type="InterPro" id="IPR012337">
    <property type="entry name" value="RNaseH-like_sf"/>
</dbReference>
<dbReference type="Pfam" id="PF00665">
    <property type="entry name" value="rve"/>
    <property type="match status" value="1"/>
</dbReference>
<dbReference type="Pfam" id="PF22936">
    <property type="entry name" value="Pol_BBD"/>
    <property type="match status" value="1"/>
</dbReference>
<feature type="compositionally biased region" description="Polar residues" evidence="5">
    <location>
        <begin position="606"/>
        <end position="619"/>
    </location>
</feature>
<sequence>MAELLRCLGVEARRRLQDPIGGSAALVRAQELEIQHLRAQVSHVWYIDSGAHRHMTGHRSFIFDYVERFEGYIKMADLRPRMIMGYGSITDGKYTIRKVRYVRGLAFNMFSSSQFCDNGFWCKQFLYGATVNDEDENPILIARRTGNLYTIVFRSIPQSHPRFEELSHPGNKICLLAKATKADSWTWHRRLCHQNFKDMNKLVSRGLVSGLPETRLSKDTLCSACELGKMKRSSHPPKVETNCRSPLDMIHMDLCGPMRVESLARKKYMLVLVDEFSRFTWLEFLRAKSDAADRIIAFIKRIQVSLGLKVKKLRSDNGTEFRNSKLQSFLEDVGISHNFSAVRTPQDNGVVERKNRTLVEAARSMMAYSSVPQSFWAEAVATACYTQNRTLIVKLTGKTAYEMIEKRKLDIKHLRVFGCKCYILNDQEDLGKFDPKADESIFIGYAPNSKSYRVYNKRSRTILESAHVDFSETETLSDASSNLSDYDLPILTGPIIVPAAPGASSEPAAEQTSTPVRAPIPEVAPLPSPGSSQRSYAQLVRDPQLEVVLNIELLGRAMEHGYYKGSRRSFRGNQPRILAVQDENDTTNNQESYVTLPHSRKWTKSHPPSQIIGSPSRNFQTRSSKRIDNVALFGCFLSDFEPSETHQALSDPEWVRAMQEELAEFERNKDEHGLIIRKKARLVAKGFRQQEDIDYDETFAPVARIEAIRIFLAYTAHKNMTVYQMDVKCAFLNGVLHEEVYVEQPEGFVDPRFPNHVYVLDKALYGLKQAPRAWYETLTIHLLEAGYKKGTIEPTLFLRKSGDDLIIVLIYVDGIIFASMKPELCKEFEHTMKSQFQMSMMGELTFFLGLQVRQYPEGIFINQSKYVHDLLKLFDVVGSNSVATPMSRSYQMDADLAGKPVDQKNYRAIIGSLLYLTASRPDIVFSTGVCARYQCDPRDSHLTAVKRILRYLKGTPDFGLWYPKGSSFELIGYTDADHAGCKLDRKSTSGACQFLGDKLMKTQLADFGYTMQRIPIYCDSESAIQITANPVQHSKTKHIDIRYHFIKDHVEKGNIDLYFVESDLQLADLFTKAFDQKRHLFLLSKLGMLDLPPVV</sequence>
<dbReference type="InterPro" id="IPR025724">
    <property type="entry name" value="GAG-pre-integrase_dom"/>
</dbReference>
<dbReference type="PANTHER" id="PTHR42648">
    <property type="entry name" value="TRANSPOSASE, PUTATIVE-RELATED"/>
    <property type="match status" value="1"/>
</dbReference>
<dbReference type="EMBL" id="JARYMX010000002">
    <property type="protein sequence ID" value="KAJ9562438.1"/>
    <property type="molecule type" value="Genomic_DNA"/>
</dbReference>
<comment type="caution">
    <text evidence="7">The sequence shown here is derived from an EMBL/GenBank/DDBJ whole genome shotgun (WGS) entry which is preliminary data.</text>
</comment>
<feature type="region of interest" description="Disordered" evidence="5">
    <location>
        <begin position="501"/>
        <end position="521"/>
    </location>
</feature>
<dbReference type="InterPro" id="IPR057670">
    <property type="entry name" value="SH3_retrovirus"/>
</dbReference>
<evidence type="ECO:0000256" key="5">
    <source>
        <dbReference type="SAM" id="MobiDB-lite"/>
    </source>
</evidence>
<feature type="domain" description="Integrase catalytic" evidence="6">
    <location>
        <begin position="242"/>
        <end position="408"/>
    </location>
</feature>
<protein>
    <recommendedName>
        <fullName evidence="6">Integrase catalytic domain-containing protein</fullName>
    </recommendedName>
</protein>
<keyword evidence="2" id="KW-0479">Metal-binding</keyword>
<dbReference type="GO" id="GO:0015074">
    <property type="term" value="P:DNA integration"/>
    <property type="evidence" value="ECO:0007669"/>
    <property type="project" value="InterPro"/>
</dbReference>
<proteinExistence type="predicted"/>
<dbReference type="CDD" id="cd09272">
    <property type="entry name" value="RNase_HI_RT_Ty1"/>
    <property type="match status" value="1"/>
</dbReference>
<keyword evidence="4" id="KW-0378">Hydrolase</keyword>
<dbReference type="PROSITE" id="PS50994">
    <property type="entry name" value="INTEGRASE"/>
    <property type="match status" value="1"/>
</dbReference>
<feature type="compositionally biased region" description="Low complexity" evidence="5">
    <location>
        <begin position="501"/>
        <end position="510"/>
    </location>
</feature>
<name>A0AA38TK64_9ASTR</name>
<dbReference type="SUPFAM" id="SSF56672">
    <property type="entry name" value="DNA/RNA polymerases"/>
    <property type="match status" value="1"/>
</dbReference>
<evidence type="ECO:0000256" key="4">
    <source>
        <dbReference type="ARBA" id="ARBA00022801"/>
    </source>
</evidence>
<dbReference type="GO" id="GO:0003676">
    <property type="term" value="F:nucleic acid binding"/>
    <property type="evidence" value="ECO:0007669"/>
    <property type="project" value="InterPro"/>
</dbReference>
<dbReference type="InterPro" id="IPR013103">
    <property type="entry name" value="RVT_2"/>
</dbReference>
<dbReference type="InterPro" id="IPR043502">
    <property type="entry name" value="DNA/RNA_pol_sf"/>
</dbReference>
<evidence type="ECO:0000256" key="2">
    <source>
        <dbReference type="ARBA" id="ARBA00022723"/>
    </source>
</evidence>
<dbReference type="InterPro" id="IPR054722">
    <property type="entry name" value="PolX-like_BBD"/>
</dbReference>